<evidence type="ECO:0000259" key="12">
    <source>
        <dbReference type="PROSITE" id="PS50109"/>
    </source>
</evidence>
<dbReference type="KEGG" id="mema:MMAB1_0797"/>
<keyword evidence="4" id="KW-0808">Transferase</keyword>
<sequence>MRVKMNQQRVKETMNRSQVPVSIFDHLQQPALVLDREGRVVIWNDSIAQYTGVAAAEIIGEGGYAHAKALFGERRPTLADCVLTHSNPGSDYYRLLAHDGEELLAESRIPLVSGRKVACMAVPLYGPAGRQIGAVETFQDIPREELVNESAGAPEDEVQVLAKSLPDMIFTLNRDGVFLRFLWTGGREMGLDPAEITGRTPRALFPEEEADFLSRAVRRVIETGEVISETRSFLWHDEQRSFQVTIHPLHDAAGEIVAATGVGRDITRELLREWTLQETSRFSSLYLDLLGTDIYNTNMVAATIIEMLRERLSGEEAELAQRVKNTIEQGINVIKNVELLNTLNKHHIRLEPVDLDAVIRGQIQRYAGIDIHYEGGSCMVWANPLLEHVISNLISNSIKFGGMKVRIDIGVMETGDIVTLSVADTGIGIPDHLKLNVFDRFSQGSKSASGSRGLGLHIVKTLTNRYGGRVWAADRVPGRPEEGAAIKVILQKC</sequence>
<keyword evidence="10" id="KW-0902">Two-component regulatory system</keyword>
<keyword evidence="8" id="KW-0067">ATP-binding</keyword>
<comment type="catalytic activity">
    <reaction evidence="1">
        <text>ATP + protein L-histidine = ADP + protein N-phospho-L-histidine.</text>
        <dbReference type="EC" id="2.7.13.3"/>
    </reaction>
</comment>
<evidence type="ECO:0000256" key="10">
    <source>
        <dbReference type="ARBA" id="ARBA00023012"/>
    </source>
</evidence>
<dbReference type="AlphaFoldDB" id="A0A0X3BJ67"/>
<name>A0A0X3BJ67_9EURY</name>
<dbReference type="PANTHER" id="PTHR42878">
    <property type="entry name" value="TWO-COMPONENT HISTIDINE KINASE"/>
    <property type="match status" value="1"/>
</dbReference>
<dbReference type="SMART" id="SM00091">
    <property type="entry name" value="PAS"/>
    <property type="match status" value="2"/>
</dbReference>
<dbReference type="GO" id="GO:0005524">
    <property type="term" value="F:ATP binding"/>
    <property type="evidence" value="ECO:0007669"/>
    <property type="project" value="UniProtKB-KW"/>
</dbReference>
<proteinExistence type="predicted"/>
<dbReference type="Gene3D" id="3.30.565.10">
    <property type="entry name" value="Histidine kinase-like ATPase, C-terminal domain"/>
    <property type="match status" value="1"/>
</dbReference>
<feature type="domain" description="PAS" evidence="13">
    <location>
        <begin position="154"/>
        <end position="224"/>
    </location>
</feature>
<dbReference type="SUPFAM" id="SSF55785">
    <property type="entry name" value="PYP-like sensor domain (PAS domain)"/>
    <property type="match status" value="2"/>
</dbReference>
<dbReference type="GO" id="GO:0000156">
    <property type="term" value="F:phosphorelay response regulator activity"/>
    <property type="evidence" value="ECO:0007669"/>
    <property type="project" value="TreeGrafter"/>
</dbReference>
<evidence type="ECO:0000256" key="5">
    <source>
        <dbReference type="ARBA" id="ARBA00022692"/>
    </source>
</evidence>
<dbReference type="PROSITE" id="PS50112">
    <property type="entry name" value="PAS"/>
    <property type="match status" value="2"/>
</dbReference>
<evidence type="ECO:0000256" key="7">
    <source>
        <dbReference type="ARBA" id="ARBA00022777"/>
    </source>
</evidence>
<dbReference type="PANTHER" id="PTHR42878:SF7">
    <property type="entry name" value="SENSOR HISTIDINE KINASE GLRK"/>
    <property type="match status" value="1"/>
</dbReference>
<dbReference type="NCBIfam" id="TIGR00229">
    <property type="entry name" value="sensory_box"/>
    <property type="match status" value="1"/>
</dbReference>
<dbReference type="InterPro" id="IPR000014">
    <property type="entry name" value="PAS"/>
</dbReference>
<dbReference type="GO" id="GO:0016020">
    <property type="term" value="C:membrane"/>
    <property type="evidence" value="ECO:0007669"/>
    <property type="project" value="UniProtKB-SubCell"/>
</dbReference>
<dbReference type="SUPFAM" id="SSF55874">
    <property type="entry name" value="ATPase domain of HSP90 chaperone/DNA topoisomerase II/histidine kinase"/>
    <property type="match status" value="1"/>
</dbReference>
<comment type="subcellular location">
    <subcellularLocation>
        <location evidence="2">Membrane</location>
        <topology evidence="2">Multi-pass membrane protein</topology>
    </subcellularLocation>
</comment>
<evidence type="ECO:0000256" key="2">
    <source>
        <dbReference type="ARBA" id="ARBA00004141"/>
    </source>
</evidence>
<dbReference type="InterPro" id="IPR013656">
    <property type="entry name" value="PAS_4"/>
</dbReference>
<dbReference type="PRINTS" id="PR00344">
    <property type="entry name" value="BCTRLSENSOR"/>
</dbReference>
<dbReference type="InterPro" id="IPR003594">
    <property type="entry name" value="HATPase_dom"/>
</dbReference>
<dbReference type="InterPro" id="IPR004358">
    <property type="entry name" value="Sig_transdc_His_kin-like_C"/>
</dbReference>
<evidence type="ECO:0000256" key="1">
    <source>
        <dbReference type="ARBA" id="ARBA00000085"/>
    </source>
</evidence>
<dbReference type="InterPro" id="IPR050351">
    <property type="entry name" value="BphY/WalK/GraS-like"/>
</dbReference>
<dbReference type="Pfam" id="PF08448">
    <property type="entry name" value="PAS_4"/>
    <property type="match status" value="2"/>
</dbReference>
<evidence type="ECO:0000256" key="4">
    <source>
        <dbReference type="ARBA" id="ARBA00022679"/>
    </source>
</evidence>
<feature type="domain" description="Histidine kinase" evidence="12">
    <location>
        <begin position="386"/>
        <end position="493"/>
    </location>
</feature>
<dbReference type="EMBL" id="LT158599">
    <property type="protein sequence ID" value="CVK32011.1"/>
    <property type="molecule type" value="Genomic_DNA"/>
</dbReference>
<dbReference type="CDD" id="cd00075">
    <property type="entry name" value="HATPase"/>
    <property type="match status" value="1"/>
</dbReference>
<keyword evidence="9" id="KW-1133">Transmembrane helix</keyword>
<evidence type="ECO:0000256" key="9">
    <source>
        <dbReference type="ARBA" id="ARBA00022989"/>
    </source>
</evidence>
<keyword evidence="11" id="KW-0472">Membrane</keyword>
<evidence type="ECO:0000256" key="8">
    <source>
        <dbReference type="ARBA" id="ARBA00022840"/>
    </source>
</evidence>
<keyword evidence="6" id="KW-0547">Nucleotide-binding</keyword>
<dbReference type="PROSITE" id="PS50109">
    <property type="entry name" value="HIS_KIN"/>
    <property type="match status" value="1"/>
</dbReference>
<dbReference type="Gene3D" id="3.30.450.20">
    <property type="entry name" value="PAS domain"/>
    <property type="match status" value="2"/>
</dbReference>
<dbReference type="CDD" id="cd00130">
    <property type="entry name" value="PAS"/>
    <property type="match status" value="1"/>
</dbReference>
<keyword evidence="5" id="KW-0812">Transmembrane</keyword>
<dbReference type="Proteomes" id="UP000069850">
    <property type="component" value="Chromosome 1"/>
</dbReference>
<evidence type="ECO:0000313" key="14">
    <source>
        <dbReference type="EMBL" id="CVK32011.1"/>
    </source>
</evidence>
<dbReference type="InterPro" id="IPR036890">
    <property type="entry name" value="HATPase_C_sf"/>
</dbReference>
<gene>
    <name evidence="14" type="ORF">MMAB1_0797</name>
</gene>
<accession>A0A0X3BJ67</accession>
<protein>
    <recommendedName>
        <fullName evidence="3">histidine kinase</fullName>
        <ecNumber evidence="3">2.7.13.3</ecNumber>
    </recommendedName>
</protein>
<feature type="domain" description="PAS" evidence="13">
    <location>
        <begin position="16"/>
        <end position="61"/>
    </location>
</feature>
<evidence type="ECO:0000256" key="11">
    <source>
        <dbReference type="ARBA" id="ARBA00023136"/>
    </source>
</evidence>
<keyword evidence="7" id="KW-0418">Kinase</keyword>
<evidence type="ECO:0000256" key="3">
    <source>
        <dbReference type="ARBA" id="ARBA00012438"/>
    </source>
</evidence>
<dbReference type="GO" id="GO:0030295">
    <property type="term" value="F:protein kinase activator activity"/>
    <property type="evidence" value="ECO:0007669"/>
    <property type="project" value="TreeGrafter"/>
</dbReference>
<organism evidence="14 15">
    <name type="scientific">Methanoculleus bourgensis</name>
    <dbReference type="NCBI Taxonomy" id="83986"/>
    <lineage>
        <taxon>Archaea</taxon>
        <taxon>Methanobacteriati</taxon>
        <taxon>Methanobacteriota</taxon>
        <taxon>Stenosarchaea group</taxon>
        <taxon>Methanomicrobia</taxon>
        <taxon>Methanomicrobiales</taxon>
        <taxon>Methanomicrobiaceae</taxon>
        <taxon>Methanoculleus</taxon>
    </lineage>
</organism>
<dbReference type="Pfam" id="PF02518">
    <property type="entry name" value="HATPase_c"/>
    <property type="match status" value="1"/>
</dbReference>
<evidence type="ECO:0000313" key="15">
    <source>
        <dbReference type="Proteomes" id="UP000069850"/>
    </source>
</evidence>
<dbReference type="SMART" id="SM00387">
    <property type="entry name" value="HATPase_c"/>
    <property type="match status" value="1"/>
</dbReference>
<dbReference type="InterPro" id="IPR005467">
    <property type="entry name" value="His_kinase_dom"/>
</dbReference>
<reference evidence="14 15" key="1">
    <citation type="submission" date="2016-01" db="EMBL/GenBank/DDBJ databases">
        <authorList>
            <person name="Manzoor S."/>
        </authorList>
    </citation>
    <scope>NUCLEOTIDE SEQUENCE [LARGE SCALE GENOMIC DNA]</scope>
    <source>
        <strain evidence="14">Methanoculleus sp MAB1</strain>
    </source>
</reference>
<dbReference type="EC" id="2.7.13.3" evidence="3"/>
<dbReference type="GO" id="GO:0004673">
    <property type="term" value="F:protein histidine kinase activity"/>
    <property type="evidence" value="ECO:0007669"/>
    <property type="project" value="UniProtKB-EC"/>
</dbReference>
<dbReference type="InterPro" id="IPR035965">
    <property type="entry name" value="PAS-like_dom_sf"/>
</dbReference>
<evidence type="ECO:0000259" key="13">
    <source>
        <dbReference type="PROSITE" id="PS50112"/>
    </source>
</evidence>
<dbReference type="GO" id="GO:0007234">
    <property type="term" value="P:osmosensory signaling via phosphorelay pathway"/>
    <property type="evidence" value="ECO:0007669"/>
    <property type="project" value="TreeGrafter"/>
</dbReference>
<evidence type="ECO:0000256" key="6">
    <source>
        <dbReference type="ARBA" id="ARBA00022741"/>
    </source>
</evidence>